<organism evidence="2 3">
    <name type="scientific">Aureobasidium namibiae CBS 147.97</name>
    <dbReference type="NCBI Taxonomy" id="1043004"/>
    <lineage>
        <taxon>Eukaryota</taxon>
        <taxon>Fungi</taxon>
        <taxon>Dikarya</taxon>
        <taxon>Ascomycota</taxon>
        <taxon>Pezizomycotina</taxon>
        <taxon>Dothideomycetes</taxon>
        <taxon>Dothideomycetidae</taxon>
        <taxon>Dothideales</taxon>
        <taxon>Saccotheciaceae</taxon>
        <taxon>Aureobasidium</taxon>
    </lineage>
</organism>
<dbReference type="Proteomes" id="UP000027730">
    <property type="component" value="Unassembled WGS sequence"/>
</dbReference>
<evidence type="ECO:0000313" key="2">
    <source>
        <dbReference type="EMBL" id="KEQ68163.1"/>
    </source>
</evidence>
<protein>
    <submittedName>
        <fullName evidence="2">Uncharacterized protein</fullName>
    </submittedName>
</protein>
<reference evidence="2 3" key="1">
    <citation type="journal article" date="2014" name="BMC Genomics">
        <title>Genome sequencing of four Aureobasidium pullulans varieties: biotechnological potential, stress tolerance, and description of new species.</title>
        <authorList>
            <person name="Gostin Ar C."/>
            <person name="Ohm R.A."/>
            <person name="Kogej T."/>
            <person name="Sonjak S."/>
            <person name="Turk M."/>
            <person name="Zajc J."/>
            <person name="Zalar P."/>
            <person name="Grube M."/>
            <person name="Sun H."/>
            <person name="Han J."/>
            <person name="Sharma A."/>
            <person name="Chiniquy J."/>
            <person name="Ngan C.Y."/>
            <person name="Lipzen A."/>
            <person name="Barry K."/>
            <person name="Grigoriev I.V."/>
            <person name="Gunde-Cimerman N."/>
        </authorList>
    </citation>
    <scope>NUCLEOTIDE SEQUENCE [LARGE SCALE GENOMIC DNA]</scope>
    <source>
        <strain evidence="2 3">CBS 147.97</strain>
    </source>
</reference>
<evidence type="ECO:0000313" key="3">
    <source>
        <dbReference type="Proteomes" id="UP000027730"/>
    </source>
</evidence>
<dbReference type="AlphaFoldDB" id="A0A074W5P7"/>
<dbReference type="GeneID" id="25417766"/>
<name>A0A074W5P7_9PEZI</name>
<feature type="region of interest" description="Disordered" evidence="1">
    <location>
        <begin position="25"/>
        <end position="51"/>
    </location>
</feature>
<sequence length="79" mass="8679">MPQPEISCGGLSAAFAKCKLLQPIPARNDKDNNRNNSGWTPDNRVEKSSGWAFQDDSNRIWEKTVSLAAALAEMPAYVV</sequence>
<dbReference type="RefSeq" id="XP_013422352.1">
    <property type="nucleotide sequence ID" value="XM_013566898.1"/>
</dbReference>
<proteinExistence type="predicted"/>
<gene>
    <name evidence="2" type="ORF">M436DRAFT_86619</name>
</gene>
<dbReference type="HOGENOM" id="CLU_2605632_0_0_1"/>
<keyword evidence="3" id="KW-1185">Reference proteome</keyword>
<dbReference type="EMBL" id="KL584736">
    <property type="protein sequence ID" value="KEQ68163.1"/>
    <property type="molecule type" value="Genomic_DNA"/>
</dbReference>
<evidence type="ECO:0000256" key="1">
    <source>
        <dbReference type="SAM" id="MobiDB-lite"/>
    </source>
</evidence>
<accession>A0A074W5P7</accession>